<dbReference type="Proteomes" id="UP001151699">
    <property type="component" value="Chromosome A"/>
</dbReference>
<name>A0A9Q0S8B5_9DIPT</name>
<dbReference type="EMBL" id="WJQU01000001">
    <property type="protein sequence ID" value="KAJ6646975.1"/>
    <property type="molecule type" value="Genomic_DNA"/>
</dbReference>
<comment type="caution">
    <text evidence="1">The sequence shown here is derived from an EMBL/GenBank/DDBJ whole genome shotgun (WGS) entry which is preliminary data.</text>
</comment>
<reference evidence="1" key="1">
    <citation type="submission" date="2022-07" db="EMBL/GenBank/DDBJ databases">
        <authorList>
            <person name="Trinca V."/>
            <person name="Uliana J.V.C."/>
            <person name="Torres T.T."/>
            <person name="Ward R.J."/>
            <person name="Monesi N."/>
        </authorList>
    </citation>
    <scope>NUCLEOTIDE SEQUENCE</scope>
    <source>
        <strain evidence="1">HSMRA1968</strain>
        <tissue evidence="1">Whole embryos</tissue>
    </source>
</reference>
<evidence type="ECO:0000313" key="1">
    <source>
        <dbReference type="EMBL" id="KAJ6646975.1"/>
    </source>
</evidence>
<proteinExistence type="predicted"/>
<keyword evidence="2" id="KW-1185">Reference proteome</keyword>
<gene>
    <name evidence="1" type="ORF">Bhyg_02192</name>
</gene>
<accession>A0A9Q0S8B5</accession>
<sequence length="61" mass="7062">MAAKMQIGHKKSETIEIYKLTYIDLKIIALQCMLECCMSWADENGPLPVSTTYHNIMLYKH</sequence>
<organism evidence="1 2">
    <name type="scientific">Pseudolycoriella hygida</name>
    <dbReference type="NCBI Taxonomy" id="35572"/>
    <lineage>
        <taxon>Eukaryota</taxon>
        <taxon>Metazoa</taxon>
        <taxon>Ecdysozoa</taxon>
        <taxon>Arthropoda</taxon>
        <taxon>Hexapoda</taxon>
        <taxon>Insecta</taxon>
        <taxon>Pterygota</taxon>
        <taxon>Neoptera</taxon>
        <taxon>Endopterygota</taxon>
        <taxon>Diptera</taxon>
        <taxon>Nematocera</taxon>
        <taxon>Sciaroidea</taxon>
        <taxon>Sciaridae</taxon>
        <taxon>Pseudolycoriella</taxon>
    </lineage>
</organism>
<protein>
    <submittedName>
        <fullName evidence="1">Uncharacterized protein</fullName>
    </submittedName>
</protein>
<evidence type="ECO:0000313" key="2">
    <source>
        <dbReference type="Proteomes" id="UP001151699"/>
    </source>
</evidence>
<dbReference type="AlphaFoldDB" id="A0A9Q0S8B5"/>